<accession>A0A915CTY2</accession>
<dbReference type="Proteomes" id="UP000887574">
    <property type="component" value="Unplaced"/>
</dbReference>
<feature type="region of interest" description="Disordered" evidence="1">
    <location>
        <begin position="105"/>
        <end position="180"/>
    </location>
</feature>
<feature type="region of interest" description="Disordered" evidence="1">
    <location>
        <begin position="425"/>
        <end position="456"/>
    </location>
</feature>
<feature type="compositionally biased region" description="Pro residues" evidence="1">
    <location>
        <begin position="331"/>
        <end position="341"/>
    </location>
</feature>
<name>A0A915CTY2_9BILA</name>
<feature type="region of interest" description="Disordered" evidence="1">
    <location>
        <begin position="302"/>
        <end position="412"/>
    </location>
</feature>
<protein>
    <submittedName>
        <fullName evidence="3">Uncharacterized protein</fullName>
    </submittedName>
</protein>
<proteinExistence type="predicted"/>
<feature type="compositionally biased region" description="Polar residues" evidence="1">
    <location>
        <begin position="151"/>
        <end position="165"/>
    </location>
</feature>
<feature type="compositionally biased region" description="Basic and acidic residues" evidence="1">
    <location>
        <begin position="120"/>
        <end position="139"/>
    </location>
</feature>
<feature type="compositionally biased region" description="Polar residues" evidence="1">
    <location>
        <begin position="342"/>
        <end position="362"/>
    </location>
</feature>
<keyword evidence="2" id="KW-1185">Reference proteome</keyword>
<feature type="compositionally biased region" description="Low complexity" evidence="1">
    <location>
        <begin position="377"/>
        <end position="386"/>
    </location>
</feature>
<evidence type="ECO:0000313" key="3">
    <source>
        <dbReference type="WBParaSite" id="jg12110"/>
    </source>
</evidence>
<evidence type="ECO:0000313" key="2">
    <source>
        <dbReference type="Proteomes" id="UP000887574"/>
    </source>
</evidence>
<dbReference type="WBParaSite" id="jg12110">
    <property type="protein sequence ID" value="jg12110"/>
    <property type="gene ID" value="jg12110"/>
</dbReference>
<dbReference type="AlphaFoldDB" id="A0A915CTY2"/>
<reference evidence="3" key="1">
    <citation type="submission" date="2022-11" db="UniProtKB">
        <authorList>
            <consortium name="WormBaseParasite"/>
        </authorList>
    </citation>
    <scope>IDENTIFICATION</scope>
</reference>
<evidence type="ECO:0000256" key="1">
    <source>
        <dbReference type="SAM" id="MobiDB-lite"/>
    </source>
</evidence>
<feature type="compositionally biased region" description="Polar residues" evidence="1">
    <location>
        <begin position="430"/>
        <end position="442"/>
    </location>
</feature>
<organism evidence="2 3">
    <name type="scientific">Ditylenchus dipsaci</name>
    <dbReference type="NCBI Taxonomy" id="166011"/>
    <lineage>
        <taxon>Eukaryota</taxon>
        <taxon>Metazoa</taxon>
        <taxon>Ecdysozoa</taxon>
        <taxon>Nematoda</taxon>
        <taxon>Chromadorea</taxon>
        <taxon>Rhabditida</taxon>
        <taxon>Tylenchina</taxon>
        <taxon>Tylenchomorpha</taxon>
        <taxon>Sphaerularioidea</taxon>
        <taxon>Anguinidae</taxon>
        <taxon>Anguininae</taxon>
        <taxon>Ditylenchus</taxon>
    </lineage>
</organism>
<feature type="compositionally biased region" description="Polar residues" evidence="1">
    <location>
        <begin position="106"/>
        <end position="118"/>
    </location>
</feature>
<feature type="region of interest" description="Disordered" evidence="1">
    <location>
        <begin position="238"/>
        <end position="260"/>
    </location>
</feature>
<feature type="region of interest" description="Disordered" evidence="1">
    <location>
        <begin position="1"/>
        <end position="33"/>
    </location>
</feature>
<sequence>MLSKHVQLHEQEDLPQGEAAQNGSVEQLHEKSEEALEIAFSTIQNDPNCLLVDESSADETSSECQVYQQTTGEQETFSEKSSFELRQLNAGRQLKTAVQPLPELISPSSSFESAQSGENALEKDERENLCVLTRSHEQHSLGSEAEEEEFTLQQQSFSSSAQDNGQGPAGEEDFKEPSYLNQAEIDHIEWVKGLAKESSIEARHPIDVVVVVKEDHSSRASSSDFNNPHEICSPKEFVIDKPARPPPPSRQHTLAQTSKEVDLTEAELKHIKRIQPEADESSFDQFNDFVNSQVEETMKAVMQSTERVNSEKEHSSIISSADLALEDKICKPPPGRPPPPHRQSTIAATRADQLSSSFGPTFQPSPPPFASKEDKYQQNSSNDSQNLSINEKVIEEPEMASSPQRSDPIFTQEELEHIERIRRLAEESSFEQTEVYDTSLSPTIGEENKVDDEEEL</sequence>